<proteinExistence type="predicted"/>
<name>A0ABD1TSC1_9LAMI</name>
<comment type="caution">
    <text evidence="1">The sequence shown here is derived from an EMBL/GenBank/DDBJ whole genome shotgun (WGS) entry which is preliminary data.</text>
</comment>
<gene>
    <name evidence="1" type="ORF">Fot_29439</name>
</gene>
<evidence type="ECO:0008006" key="3">
    <source>
        <dbReference type="Google" id="ProtNLM"/>
    </source>
</evidence>
<sequence length="108" mass="12504">MTILQRAIAHLPPAVETPLEKFTPTQALAPNVTNILLNFENHLNQKMEEAITRRKNKGRPISIKEEPFTEKAMIVLFLSKFKELTDGFDGTTYLIDHIFIFEDRVRLH</sequence>
<keyword evidence="2" id="KW-1185">Reference proteome</keyword>
<protein>
    <recommendedName>
        <fullName evidence="3">Reverse transcriptase domain-containing protein</fullName>
    </recommendedName>
</protein>
<dbReference type="AlphaFoldDB" id="A0ABD1TSC1"/>
<organism evidence="1 2">
    <name type="scientific">Forsythia ovata</name>
    <dbReference type="NCBI Taxonomy" id="205694"/>
    <lineage>
        <taxon>Eukaryota</taxon>
        <taxon>Viridiplantae</taxon>
        <taxon>Streptophyta</taxon>
        <taxon>Embryophyta</taxon>
        <taxon>Tracheophyta</taxon>
        <taxon>Spermatophyta</taxon>
        <taxon>Magnoliopsida</taxon>
        <taxon>eudicotyledons</taxon>
        <taxon>Gunneridae</taxon>
        <taxon>Pentapetalae</taxon>
        <taxon>asterids</taxon>
        <taxon>lamiids</taxon>
        <taxon>Lamiales</taxon>
        <taxon>Oleaceae</taxon>
        <taxon>Forsythieae</taxon>
        <taxon>Forsythia</taxon>
    </lineage>
</organism>
<evidence type="ECO:0000313" key="2">
    <source>
        <dbReference type="Proteomes" id="UP001604277"/>
    </source>
</evidence>
<reference evidence="2" key="1">
    <citation type="submission" date="2024-07" db="EMBL/GenBank/DDBJ databases">
        <title>Two chromosome-level genome assemblies of Korean endemic species Abeliophyllum distichum and Forsythia ovata (Oleaceae).</title>
        <authorList>
            <person name="Jang H."/>
        </authorList>
    </citation>
    <scope>NUCLEOTIDE SEQUENCE [LARGE SCALE GENOMIC DNA]</scope>
</reference>
<evidence type="ECO:0000313" key="1">
    <source>
        <dbReference type="EMBL" id="KAL2515468.1"/>
    </source>
</evidence>
<dbReference type="EMBL" id="JBFOLJ010000008">
    <property type="protein sequence ID" value="KAL2515468.1"/>
    <property type="molecule type" value="Genomic_DNA"/>
</dbReference>
<dbReference type="Proteomes" id="UP001604277">
    <property type="component" value="Unassembled WGS sequence"/>
</dbReference>
<accession>A0ABD1TSC1</accession>